<dbReference type="EC" id="3.6.4.13" evidence="3"/>
<dbReference type="GO" id="GO:0003724">
    <property type="term" value="F:RNA helicase activity"/>
    <property type="evidence" value="ECO:0007669"/>
    <property type="project" value="UniProtKB-EC"/>
</dbReference>
<organism evidence="3 4">
    <name type="scientific">Raoultella planticola</name>
    <name type="common">Klebsiella planticola</name>
    <dbReference type="NCBI Taxonomy" id="575"/>
    <lineage>
        <taxon>Bacteria</taxon>
        <taxon>Pseudomonadati</taxon>
        <taxon>Pseudomonadota</taxon>
        <taxon>Gammaproteobacteria</taxon>
        <taxon>Enterobacterales</taxon>
        <taxon>Enterobacteriaceae</taxon>
        <taxon>Klebsiella/Raoultella group</taxon>
        <taxon>Raoultella</taxon>
    </lineage>
</organism>
<sequence length="47" mass="5302">MRCWRKSSRLLKGEELDIETLAAALLKMAQGERPLILPPDAPMRPKA</sequence>
<evidence type="ECO:0000259" key="2">
    <source>
        <dbReference type="Pfam" id="PF25399"/>
    </source>
</evidence>
<gene>
    <name evidence="3" type="primary">deaD_2</name>
    <name evidence="3" type="ORF">NCTC12998_07610</name>
</gene>
<feature type="domain" description="RNA helicase DeaD dimerization" evidence="2">
    <location>
        <begin position="9"/>
        <end position="40"/>
    </location>
</feature>
<evidence type="ECO:0000313" key="4">
    <source>
        <dbReference type="Proteomes" id="UP000345637"/>
    </source>
</evidence>
<dbReference type="AlphaFoldDB" id="A0A485DA79"/>
<proteinExistence type="predicted"/>
<evidence type="ECO:0000256" key="1">
    <source>
        <dbReference type="ARBA" id="ARBA00022490"/>
    </source>
</evidence>
<keyword evidence="1" id="KW-0963">Cytoplasm</keyword>
<dbReference type="EMBL" id="CAADJE010000043">
    <property type="protein sequence ID" value="VFS93525.1"/>
    <property type="molecule type" value="Genomic_DNA"/>
</dbReference>
<dbReference type="Pfam" id="PF25399">
    <property type="entry name" value="DeaD_dimer"/>
    <property type="match status" value="1"/>
</dbReference>
<name>A0A485DA79_RAOPL</name>
<reference evidence="3 4" key="1">
    <citation type="submission" date="2019-03" db="EMBL/GenBank/DDBJ databases">
        <authorList>
            <consortium name="Pathogen Informatics"/>
        </authorList>
    </citation>
    <scope>NUCLEOTIDE SEQUENCE [LARGE SCALE GENOMIC DNA]</scope>
    <source>
        <strain evidence="3 4">NCTC12998</strain>
    </source>
</reference>
<dbReference type="Proteomes" id="UP000345637">
    <property type="component" value="Unassembled WGS sequence"/>
</dbReference>
<keyword evidence="3" id="KW-0378">Hydrolase</keyword>
<dbReference type="GO" id="GO:0016787">
    <property type="term" value="F:hydrolase activity"/>
    <property type="evidence" value="ECO:0007669"/>
    <property type="project" value="UniProtKB-KW"/>
</dbReference>
<protein>
    <submittedName>
        <fullName evidence="3">Cold-shock DEAD box protein A</fullName>
        <ecNumber evidence="3">3.6.4.13</ecNumber>
    </submittedName>
</protein>
<dbReference type="InterPro" id="IPR057325">
    <property type="entry name" value="DeaD_dimer"/>
</dbReference>
<accession>A0A485DA79</accession>
<evidence type="ECO:0000313" key="3">
    <source>
        <dbReference type="EMBL" id="VFS93525.1"/>
    </source>
</evidence>